<sequence length="515" mass="59192">MKVLIVEDEIYSRQSLIKQVQGFDSDFEILEAANGKKALELFWSEKPELILSDIEMPFVSGLELLQQVASSKGNSKVVLISGYADFQYAQEALNAGAAGYLLKPVSDETLHDCLRKVLKQSDEEHKIAAGMKLLHYSDGLSKYICDGLSSGRLPDDYVHEKMFQRMMTPYRVIVCSFSTKKYPESVEFQSFLQQFLSKNIDLEYRFVMLSRHKWIILSKDYDTVIETFQKMNSYMDQHHWKYTLGVSKPQDSAECLFKAYAQAVTAAEYRLINSRVKLFDYAQVRERYPVKVVPFCKTEQLRHYLEQKNAAGAYSLIQEAFQKIGENEQASVSCYETILHMLAELIQKQGHQQGREMPYAEIALNLEGYDTLEEVLEAVRGVIDFACSELPGQQEPEDGGIVDKVLDYIHQNYNKDISLKELAENVFYMNHSYLSHLIREKTSKNYSSYLKEIRISHAKDLLGDPGLSITEVANLSGYNDASQFIQVFKKEMGMTPKKYRELLQKDQLDRSGEKY</sequence>
<evidence type="ECO:0000256" key="5">
    <source>
        <dbReference type="ARBA" id="ARBA00024867"/>
    </source>
</evidence>
<dbReference type="SUPFAM" id="SSF52172">
    <property type="entry name" value="CheY-like"/>
    <property type="match status" value="1"/>
</dbReference>
<dbReference type="PROSITE" id="PS01124">
    <property type="entry name" value="HTH_ARAC_FAMILY_2"/>
    <property type="match status" value="1"/>
</dbReference>
<dbReference type="GO" id="GO:0000160">
    <property type="term" value="P:phosphorelay signal transduction system"/>
    <property type="evidence" value="ECO:0007669"/>
    <property type="project" value="InterPro"/>
</dbReference>
<dbReference type="InterPro" id="IPR009057">
    <property type="entry name" value="Homeodomain-like_sf"/>
</dbReference>
<dbReference type="GO" id="GO:0043565">
    <property type="term" value="F:sequence-specific DNA binding"/>
    <property type="evidence" value="ECO:0007669"/>
    <property type="project" value="InterPro"/>
</dbReference>
<evidence type="ECO:0000256" key="1">
    <source>
        <dbReference type="ARBA" id="ARBA00018672"/>
    </source>
</evidence>
<keyword evidence="10" id="KW-1185">Reference proteome</keyword>
<keyword evidence="2" id="KW-0805">Transcription regulation</keyword>
<dbReference type="PANTHER" id="PTHR43280:SF34">
    <property type="entry name" value="ARAC-FAMILY TRANSCRIPTIONAL REGULATOR"/>
    <property type="match status" value="1"/>
</dbReference>
<dbReference type="EMBL" id="JACRTL010000002">
    <property type="protein sequence ID" value="MBC8610380.1"/>
    <property type="molecule type" value="Genomic_DNA"/>
</dbReference>
<dbReference type="Pfam" id="PF00072">
    <property type="entry name" value="Response_reg"/>
    <property type="match status" value="1"/>
</dbReference>
<dbReference type="Pfam" id="PF12833">
    <property type="entry name" value="HTH_18"/>
    <property type="match status" value="1"/>
</dbReference>
<dbReference type="Gene3D" id="3.40.50.2300">
    <property type="match status" value="1"/>
</dbReference>
<dbReference type="RefSeq" id="WP_187536302.1">
    <property type="nucleotide sequence ID" value="NZ_JACRTL010000002.1"/>
</dbReference>
<evidence type="ECO:0000259" key="7">
    <source>
        <dbReference type="PROSITE" id="PS01124"/>
    </source>
</evidence>
<dbReference type="AlphaFoldDB" id="A0A8J6P6V4"/>
<dbReference type="PRINTS" id="PR00032">
    <property type="entry name" value="HTHARAC"/>
</dbReference>
<dbReference type="CDD" id="cd17536">
    <property type="entry name" value="REC_YesN-like"/>
    <property type="match status" value="1"/>
</dbReference>
<keyword evidence="6" id="KW-0597">Phosphoprotein</keyword>
<protein>
    <recommendedName>
        <fullName evidence="1">Stage 0 sporulation protein A homolog</fullName>
    </recommendedName>
</protein>
<evidence type="ECO:0000313" key="10">
    <source>
        <dbReference type="Proteomes" id="UP000632659"/>
    </source>
</evidence>
<evidence type="ECO:0000256" key="2">
    <source>
        <dbReference type="ARBA" id="ARBA00023015"/>
    </source>
</evidence>
<dbReference type="InterPro" id="IPR020449">
    <property type="entry name" value="Tscrpt_reg_AraC-type_HTH"/>
</dbReference>
<feature type="domain" description="HTH araC/xylS-type" evidence="7">
    <location>
        <begin position="403"/>
        <end position="502"/>
    </location>
</feature>
<evidence type="ECO:0000259" key="8">
    <source>
        <dbReference type="PROSITE" id="PS50110"/>
    </source>
</evidence>
<dbReference type="InterPro" id="IPR018062">
    <property type="entry name" value="HTH_AraC-typ_CS"/>
</dbReference>
<dbReference type="InterPro" id="IPR018060">
    <property type="entry name" value="HTH_AraC"/>
</dbReference>
<evidence type="ECO:0000313" key="9">
    <source>
        <dbReference type="EMBL" id="MBC8610380.1"/>
    </source>
</evidence>
<organism evidence="9 10">
    <name type="scientific">Massiliimalia timonensis</name>
    <dbReference type="NCBI Taxonomy" id="1987501"/>
    <lineage>
        <taxon>Bacteria</taxon>
        <taxon>Bacillati</taxon>
        <taxon>Bacillota</taxon>
        <taxon>Clostridia</taxon>
        <taxon>Eubacteriales</taxon>
        <taxon>Oscillospiraceae</taxon>
        <taxon>Massiliimalia</taxon>
    </lineage>
</organism>
<dbReference type="PROSITE" id="PS50110">
    <property type="entry name" value="RESPONSE_REGULATORY"/>
    <property type="match status" value="1"/>
</dbReference>
<dbReference type="Gene3D" id="1.10.10.60">
    <property type="entry name" value="Homeodomain-like"/>
    <property type="match status" value="2"/>
</dbReference>
<dbReference type="InterPro" id="IPR001789">
    <property type="entry name" value="Sig_transdc_resp-reg_receiver"/>
</dbReference>
<dbReference type="InterPro" id="IPR011006">
    <property type="entry name" value="CheY-like_superfamily"/>
</dbReference>
<reference evidence="9" key="1">
    <citation type="submission" date="2020-08" db="EMBL/GenBank/DDBJ databases">
        <title>Genome public.</title>
        <authorList>
            <person name="Liu C."/>
            <person name="Sun Q."/>
        </authorList>
    </citation>
    <scope>NUCLEOTIDE SEQUENCE</scope>
    <source>
        <strain evidence="9">NSJ-15</strain>
    </source>
</reference>
<accession>A0A8J6P6V4</accession>
<comment type="function">
    <text evidence="5">May play the central regulatory role in sporulation. It may be an element of the effector pathway responsible for the activation of sporulation genes in response to nutritional stress. Spo0A may act in concert with spo0H (a sigma factor) to control the expression of some genes that are critical to the sporulation process.</text>
</comment>
<dbReference type="PANTHER" id="PTHR43280">
    <property type="entry name" value="ARAC-FAMILY TRANSCRIPTIONAL REGULATOR"/>
    <property type="match status" value="1"/>
</dbReference>
<evidence type="ECO:0000256" key="6">
    <source>
        <dbReference type="PROSITE-ProRule" id="PRU00169"/>
    </source>
</evidence>
<gene>
    <name evidence="9" type="ORF">H8702_04485</name>
</gene>
<dbReference type="SUPFAM" id="SSF46689">
    <property type="entry name" value="Homeodomain-like"/>
    <property type="match status" value="1"/>
</dbReference>
<evidence type="ECO:0000256" key="4">
    <source>
        <dbReference type="ARBA" id="ARBA00023163"/>
    </source>
</evidence>
<keyword evidence="4" id="KW-0804">Transcription</keyword>
<dbReference type="SMART" id="SM00448">
    <property type="entry name" value="REC"/>
    <property type="match status" value="1"/>
</dbReference>
<feature type="domain" description="Response regulatory" evidence="8">
    <location>
        <begin position="2"/>
        <end position="118"/>
    </location>
</feature>
<evidence type="ECO:0000256" key="3">
    <source>
        <dbReference type="ARBA" id="ARBA00023125"/>
    </source>
</evidence>
<proteinExistence type="predicted"/>
<dbReference type="Proteomes" id="UP000632659">
    <property type="component" value="Unassembled WGS sequence"/>
</dbReference>
<keyword evidence="3" id="KW-0238">DNA-binding</keyword>
<dbReference type="PROSITE" id="PS00041">
    <property type="entry name" value="HTH_ARAC_FAMILY_1"/>
    <property type="match status" value="1"/>
</dbReference>
<dbReference type="SMART" id="SM00342">
    <property type="entry name" value="HTH_ARAC"/>
    <property type="match status" value="1"/>
</dbReference>
<feature type="modified residue" description="4-aspartylphosphate" evidence="6">
    <location>
        <position position="53"/>
    </location>
</feature>
<comment type="caution">
    <text evidence="9">The sequence shown here is derived from an EMBL/GenBank/DDBJ whole genome shotgun (WGS) entry which is preliminary data.</text>
</comment>
<name>A0A8J6P6V4_9FIRM</name>
<dbReference type="GO" id="GO:0003700">
    <property type="term" value="F:DNA-binding transcription factor activity"/>
    <property type="evidence" value="ECO:0007669"/>
    <property type="project" value="InterPro"/>
</dbReference>